<keyword evidence="4" id="KW-1185">Reference proteome</keyword>
<evidence type="ECO:0000259" key="2">
    <source>
        <dbReference type="Pfam" id="PF05183"/>
    </source>
</evidence>
<dbReference type="EC" id="2.7.7.48" evidence="1"/>
<comment type="caution">
    <text evidence="3">The sequence shown here is derived from an EMBL/GenBank/DDBJ whole genome shotgun (WGS) entry which is preliminary data.</text>
</comment>
<evidence type="ECO:0000313" key="3">
    <source>
        <dbReference type="EMBL" id="KAF5315907.1"/>
    </source>
</evidence>
<name>A0A8H5B523_9AGAR</name>
<dbReference type="GO" id="GO:0031380">
    <property type="term" value="C:nuclear RNA-directed RNA polymerase complex"/>
    <property type="evidence" value="ECO:0007669"/>
    <property type="project" value="TreeGrafter"/>
</dbReference>
<gene>
    <name evidence="3" type="ORF">D9611_004921</name>
</gene>
<dbReference type="GO" id="GO:0003968">
    <property type="term" value="F:RNA-directed RNA polymerase activity"/>
    <property type="evidence" value="ECO:0007669"/>
    <property type="project" value="UniProtKB-KW"/>
</dbReference>
<protein>
    <recommendedName>
        <fullName evidence="1">RNA-dependent RNA polymerase</fullName>
        <ecNumber evidence="1">2.7.7.48</ecNumber>
    </recommendedName>
</protein>
<sequence>MNIEISYIHRKENEWSVTRAIAAIIHAGLEEKINFKVRLNPDAKGGYGHNGTGTLTVPEYKVGRDFITQVIENPIKTKWSRKLFFKKVPQPPPKHLIQTLARTNFVDPDQEERHANIMWETGDTVRLEKVQFGTLQYHPPYPGRSFSIEWGRSYAPVGFAELSFEYNHKLIRITIREDFETHQDPEEYMIVLKFSNIKKIGMSKADALVQSYSLTLTHRLFWRRNTFIERSKETTPITRSTSRELVAEEERARFFRLCNSAKLKSLVKIFRDTTEIPAEPMGFFKASRLEKLQHALTQLAFPVAFQIEALMRNGLLHTEHIEHLLPRIQELSNNSTPPVVSELLRTYRKDLEKAGDKLGAEEHPVEQTFKKTLSAFEAKDDEAFRCGHVTFTPTRMVLEGPYPTDSNRIIRKYKEHRDHFLRVDFRDEELMQYRWEREVDGASFLKERVGGILKDGFQLAGRSFEFLAYSNSALKSHAVWFINPFQFTLSPNQKIWVNGEYIRQNIGNFAGSDLLRHPSKYAARLAQAFTATDSSVRLHRNNWEEVPDLGTKPYLFTDGVGTISEEKRDEIWDAMKKKRGGLVPSAFMIRFLGYKGVVVVDRELDVLNSARTAGEHPIHMRLRPSMRKFAAVSDGEADIEIADAYNTPKPCNLNRALVMLLERLGVEKDAFIKLQDNEVAKAKTIDENLVKFKAVIDQHGLGKPYRLTSILEQLRELGFEINSNSGLPSADTPFLRLLRSVAVIKVLRDIMFSARIPIPGSYLLVGVADEGVVYEKAGYENVYTLPEFNIYACIQREGGEKDWIEGTCFITRSPVAHPGDVQRVYAIGEPPADCFCAFRDLVNVVVMPSAGKSLASCLGGGDLDGDEFAVITDPSLLPNEHFDAANYEPPNFEPWERDCEVEPEDICDFFVEYINSDVLGLLSDRLLVIADQSKVNRACCLKSSIY</sequence>
<dbReference type="Pfam" id="PF05183">
    <property type="entry name" value="RdRP"/>
    <property type="match status" value="1"/>
</dbReference>
<keyword evidence="1" id="KW-0694">RNA-binding</keyword>
<evidence type="ECO:0000256" key="1">
    <source>
        <dbReference type="RuleBase" id="RU363098"/>
    </source>
</evidence>
<comment type="similarity">
    <text evidence="1">Belongs to the RdRP family.</text>
</comment>
<dbReference type="GO" id="GO:0030422">
    <property type="term" value="P:siRNA processing"/>
    <property type="evidence" value="ECO:0007669"/>
    <property type="project" value="TreeGrafter"/>
</dbReference>
<dbReference type="InterPro" id="IPR007855">
    <property type="entry name" value="RDRP"/>
</dbReference>
<comment type="catalytic activity">
    <reaction evidence="1">
        <text>RNA(n) + a ribonucleoside 5'-triphosphate = RNA(n+1) + diphosphate</text>
        <dbReference type="Rhea" id="RHEA:21248"/>
        <dbReference type="Rhea" id="RHEA-COMP:14527"/>
        <dbReference type="Rhea" id="RHEA-COMP:17342"/>
        <dbReference type="ChEBI" id="CHEBI:33019"/>
        <dbReference type="ChEBI" id="CHEBI:61557"/>
        <dbReference type="ChEBI" id="CHEBI:140395"/>
        <dbReference type="EC" id="2.7.7.48"/>
    </reaction>
</comment>
<dbReference type="EMBL" id="JAACJK010000220">
    <property type="protein sequence ID" value="KAF5315907.1"/>
    <property type="molecule type" value="Genomic_DNA"/>
</dbReference>
<feature type="domain" description="RDRP core" evidence="2">
    <location>
        <begin position="391"/>
        <end position="942"/>
    </location>
</feature>
<proteinExistence type="inferred from homology"/>
<dbReference type="InterPro" id="IPR057596">
    <property type="entry name" value="RDRP_core"/>
</dbReference>
<keyword evidence="1" id="KW-0548">Nucleotidyltransferase</keyword>
<dbReference type="AlphaFoldDB" id="A0A8H5B523"/>
<dbReference type="PANTHER" id="PTHR23079:SF55">
    <property type="entry name" value="RNA-DIRECTED RNA POLYMERASE"/>
    <property type="match status" value="1"/>
</dbReference>
<dbReference type="OrthoDB" id="2845555at2759"/>
<accession>A0A8H5B523</accession>
<evidence type="ECO:0000313" key="4">
    <source>
        <dbReference type="Proteomes" id="UP000541558"/>
    </source>
</evidence>
<dbReference type="PANTHER" id="PTHR23079">
    <property type="entry name" value="RNA-DEPENDENT RNA POLYMERASE"/>
    <property type="match status" value="1"/>
</dbReference>
<dbReference type="GO" id="GO:0003723">
    <property type="term" value="F:RNA binding"/>
    <property type="evidence" value="ECO:0007669"/>
    <property type="project" value="UniProtKB-KW"/>
</dbReference>
<keyword evidence="1" id="KW-0696">RNA-directed RNA polymerase</keyword>
<dbReference type="Proteomes" id="UP000541558">
    <property type="component" value="Unassembled WGS sequence"/>
</dbReference>
<reference evidence="3 4" key="1">
    <citation type="journal article" date="2020" name="ISME J.">
        <title>Uncovering the hidden diversity of litter-decomposition mechanisms in mushroom-forming fungi.</title>
        <authorList>
            <person name="Floudas D."/>
            <person name="Bentzer J."/>
            <person name="Ahren D."/>
            <person name="Johansson T."/>
            <person name="Persson P."/>
            <person name="Tunlid A."/>
        </authorList>
    </citation>
    <scope>NUCLEOTIDE SEQUENCE [LARGE SCALE GENOMIC DNA]</scope>
    <source>
        <strain evidence="3 4">CBS 175.51</strain>
    </source>
</reference>
<organism evidence="3 4">
    <name type="scientific">Ephemerocybe angulata</name>
    <dbReference type="NCBI Taxonomy" id="980116"/>
    <lineage>
        <taxon>Eukaryota</taxon>
        <taxon>Fungi</taxon>
        <taxon>Dikarya</taxon>
        <taxon>Basidiomycota</taxon>
        <taxon>Agaricomycotina</taxon>
        <taxon>Agaricomycetes</taxon>
        <taxon>Agaricomycetidae</taxon>
        <taxon>Agaricales</taxon>
        <taxon>Agaricineae</taxon>
        <taxon>Psathyrellaceae</taxon>
        <taxon>Ephemerocybe</taxon>
    </lineage>
</organism>
<keyword evidence="1" id="KW-0808">Transferase</keyword>